<feature type="transmembrane region" description="Helical" evidence="4">
    <location>
        <begin position="106"/>
        <end position="128"/>
    </location>
</feature>
<proteinExistence type="predicted"/>
<feature type="transmembrane region" description="Helical" evidence="4">
    <location>
        <begin position="140"/>
        <end position="159"/>
    </location>
</feature>
<dbReference type="InterPro" id="IPR036259">
    <property type="entry name" value="MFS_trans_sf"/>
</dbReference>
<dbReference type="CDD" id="cd17324">
    <property type="entry name" value="MFS_NepI_like"/>
    <property type="match status" value="1"/>
</dbReference>
<dbReference type="EMBL" id="JAUSUL010000001">
    <property type="protein sequence ID" value="MDQ0314261.1"/>
    <property type="molecule type" value="Genomic_DNA"/>
</dbReference>
<dbReference type="GO" id="GO:0022857">
    <property type="term" value="F:transmembrane transporter activity"/>
    <property type="evidence" value="ECO:0007669"/>
    <property type="project" value="InterPro"/>
</dbReference>
<evidence type="ECO:0000256" key="3">
    <source>
        <dbReference type="ARBA" id="ARBA00023136"/>
    </source>
</evidence>
<dbReference type="InterPro" id="IPR020846">
    <property type="entry name" value="MFS_dom"/>
</dbReference>
<gene>
    <name evidence="6" type="ORF">J2S73_000698</name>
</gene>
<organism evidence="6 7">
    <name type="scientific">Amorphus orientalis</name>
    <dbReference type="NCBI Taxonomy" id="649198"/>
    <lineage>
        <taxon>Bacteria</taxon>
        <taxon>Pseudomonadati</taxon>
        <taxon>Pseudomonadota</taxon>
        <taxon>Alphaproteobacteria</taxon>
        <taxon>Hyphomicrobiales</taxon>
        <taxon>Amorphaceae</taxon>
        <taxon>Amorphus</taxon>
    </lineage>
</organism>
<dbReference type="Pfam" id="PF07690">
    <property type="entry name" value="MFS_1"/>
    <property type="match status" value="1"/>
</dbReference>
<evidence type="ECO:0000256" key="1">
    <source>
        <dbReference type="ARBA" id="ARBA00022692"/>
    </source>
</evidence>
<keyword evidence="3 4" id="KW-0472">Membrane</keyword>
<keyword evidence="1 4" id="KW-0812">Transmembrane</keyword>
<keyword evidence="7" id="KW-1185">Reference proteome</keyword>
<feature type="transmembrane region" description="Helical" evidence="4">
    <location>
        <begin position="308"/>
        <end position="329"/>
    </location>
</feature>
<feature type="transmembrane region" description="Helical" evidence="4">
    <location>
        <begin position="52"/>
        <end position="71"/>
    </location>
</feature>
<sequence>MSPAAMSPDADRFPGWLTFLLALTCGLGAANIYYAQPLVGVIGTALDMPDALAGLIVSVFQIGYGVGLFFVVPVADLVENRRLVIGLLGLSILSLIGAALSTTAAAFLLSAWLIGIASVAVQVIVPYTAHLAPARRQGQVVGNIMSGLMLGIMLSRPAASFATELFSWHAIFIISAGLLTILVVVLALVLPPRRPQTRMRYRDLIASMAGLALRTPTLQRRACYQACMFGSFTLFWTTAPLLLTEMFHLSQGGIALFALAGVAGAIAAPIAGRVADRGWIRSATVVAAGTGALACLLALVAANGTTSGLALLVLAAILLDAGATGVMVLGQRSVFSLAPELRGRLNGLYMTAFFLSGALFAAIGGGAYAMGGWTLAMAIGGALPLVALSVLVATEILPARRAAAASAEADTRSLG</sequence>
<keyword evidence="2 4" id="KW-1133">Transmembrane helix</keyword>
<feature type="transmembrane region" description="Helical" evidence="4">
    <location>
        <begin position="283"/>
        <end position="302"/>
    </location>
</feature>
<dbReference type="AlphaFoldDB" id="A0AAE4AQM7"/>
<name>A0AAE4AQM7_9HYPH</name>
<feature type="transmembrane region" description="Helical" evidence="4">
    <location>
        <begin position="375"/>
        <end position="393"/>
    </location>
</feature>
<accession>A0AAE4AQM7</accession>
<comment type="caution">
    <text evidence="6">The sequence shown here is derived from an EMBL/GenBank/DDBJ whole genome shotgun (WGS) entry which is preliminary data.</text>
</comment>
<dbReference type="PANTHER" id="PTHR42910">
    <property type="entry name" value="TRANSPORTER SCO4007-RELATED"/>
    <property type="match status" value="1"/>
</dbReference>
<feature type="transmembrane region" description="Helical" evidence="4">
    <location>
        <begin position="349"/>
        <end position="369"/>
    </location>
</feature>
<dbReference type="Proteomes" id="UP001229244">
    <property type="component" value="Unassembled WGS sequence"/>
</dbReference>
<reference evidence="6" key="1">
    <citation type="submission" date="2023-07" db="EMBL/GenBank/DDBJ databases">
        <title>Genomic Encyclopedia of Type Strains, Phase IV (KMG-IV): sequencing the most valuable type-strain genomes for metagenomic binning, comparative biology and taxonomic classification.</title>
        <authorList>
            <person name="Goeker M."/>
        </authorList>
    </citation>
    <scope>NUCLEOTIDE SEQUENCE</scope>
    <source>
        <strain evidence="6">DSM 21202</strain>
    </source>
</reference>
<dbReference type="InterPro" id="IPR011701">
    <property type="entry name" value="MFS"/>
</dbReference>
<dbReference type="PROSITE" id="PS50850">
    <property type="entry name" value="MFS"/>
    <property type="match status" value="1"/>
</dbReference>
<dbReference type="PANTHER" id="PTHR42910:SF1">
    <property type="entry name" value="MAJOR FACILITATOR SUPERFAMILY (MFS) PROFILE DOMAIN-CONTAINING PROTEIN"/>
    <property type="match status" value="1"/>
</dbReference>
<evidence type="ECO:0000313" key="7">
    <source>
        <dbReference type="Proteomes" id="UP001229244"/>
    </source>
</evidence>
<feature type="transmembrane region" description="Helical" evidence="4">
    <location>
        <begin position="165"/>
        <end position="190"/>
    </location>
</feature>
<evidence type="ECO:0000313" key="6">
    <source>
        <dbReference type="EMBL" id="MDQ0314261.1"/>
    </source>
</evidence>
<dbReference type="SUPFAM" id="SSF103473">
    <property type="entry name" value="MFS general substrate transporter"/>
    <property type="match status" value="1"/>
</dbReference>
<evidence type="ECO:0000256" key="4">
    <source>
        <dbReference type="SAM" id="Phobius"/>
    </source>
</evidence>
<protein>
    <submittedName>
        <fullName evidence="6">MFS family arabinose efflux permease</fullName>
    </submittedName>
</protein>
<feature type="transmembrane region" description="Helical" evidence="4">
    <location>
        <begin position="249"/>
        <end position="271"/>
    </location>
</feature>
<dbReference type="Gene3D" id="1.20.1250.20">
    <property type="entry name" value="MFS general substrate transporter like domains"/>
    <property type="match status" value="1"/>
</dbReference>
<evidence type="ECO:0000259" key="5">
    <source>
        <dbReference type="PROSITE" id="PS50850"/>
    </source>
</evidence>
<evidence type="ECO:0000256" key="2">
    <source>
        <dbReference type="ARBA" id="ARBA00022989"/>
    </source>
</evidence>
<feature type="transmembrane region" description="Helical" evidence="4">
    <location>
        <begin position="83"/>
        <end position="100"/>
    </location>
</feature>
<feature type="domain" description="Major facilitator superfamily (MFS) profile" evidence="5">
    <location>
        <begin position="17"/>
        <end position="401"/>
    </location>
</feature>
<feature type="transmembrane region" description="Helical" evidence="4">
    <location>
        <begin position="222"/>
        <end position="243"/>
    </location>
</feature>